<dbReference type="EMBL" id="QXEV01000015">
    <property type="protein sequence ID" value="RIA75622.1"/>
    <property type="molecule type" value="Genomic_DNA"/>
</dbReference>
<dbReference type="InParanoid" id="A0A397RR34"/>
<dbReference type="PANTHER" id="PTHR34822">
    <property type="entry name" value="GRPB DOMAIN PROTEIN (AFU_ORTHOLOGUE AFUA_1G01530)"/>
    <property type="match status" value="1"/>
</dbReference>
<dbReference type="Gene3D" id="3.30.460.10">
    <property type="entry name" value="Beta Polymerase, domain 2"/>
    <property type="match status" value="1"/>
</dbReference>
<protein>
    <submittedName>
        <fullName evidence="1">GrpB-like predicted nucleotidyltransferase (UPF0157 family)</fullName>
    </submittedName>
</protein>
<organism evidence="1 2">
    <name type="scientific">Anaeroplasma bactoclasticum</name>
    <dbReference type="NCBI Taxonomy" id="2088"/>
    <lineage>
        <taxon>Bacteria</taxon>
        <taxon>Bacillati</taxon>
        <taxon>Mycoplasmatota</taxon>
        <taxon>Mollicutes</taxon>
        <taxon>Anaeroplasmatales</taxon>
        <taxon>Anaeroplasmataceae</taxon>
        <taxon>Anaeroplasma</taxon>
    </lineage>
</organism>
<dbReference type="OrthoDB" id="9799092at2"/>
<gene>
    <name evidence="1" type="ORF">EI71_01360</name>
</gene>
<dbReference type="AlphaFoldDB" id="A0A397RR34"/>
<name>A0A397RR34_9MOLU</name>
<dbReference type="GO" id="GO:0016740">
    <property type="term" value="F:transferase activity"/>
    <property type="evidence" value="ECO:0007669"/>
    <property type="project" value="UniProtKB-KW"/>
</dbReference>
<comment type="caution">
    <text evidence="1">The sequence shown here is derived from an EMBL/GenBank/DDBJ whole genome shotgun (WGS) entry which is preliminary data.</text>
</comment>
<dbReference type="FunCoup" id="A0A397RR34">
    <property type="interactions" value="1"/>
</dbReference>
<accession>A0A397RR34</accession>
<dbReference type="InterPro" id="IPR007344">
    <property type="entry name" value="GrpB/CoaE"/>
</dbReference>
<keyword evidence="1" id="KW-0808">Transferase</keyword>
<dbReference type="Proteomes" id="UP000266506">
    <property type="component" value="Unassembled WGS sequence"/>
</dbReference>
<reference evidence="1 2" key="1">
    <citation type="submission" date="2018-08" db="EMBL/GenBank/DDBJ databases">
        <title>Genomic Encyclopedia of Archaeal and Bacterial Type Strains, Phase II (KMG-II): from individual species to whole genera.</title>
        <authorList>
            <person name="Goeker M."/>
        </authorList>
    </citation>
    <scope>NUCLEOTIDE SEQUENCE [LARGE SCALE GENOMIC DNA]</scope>
    <source>
        <strain evidence="1 2">ATCC 27112</strain>
    </source>
</reference>
<proteinExistence type="predicted"/>
<sequence length="218" mass="26290">MRKNLSEMTLEELWQLFPIVLVEHQECWKNWYLEEETLLKNALSKMCRISHIGSTAIPTIWAKPIIDILVEIPREGNLFDYKDLVIKNGYICMSQSENRLSFNKGYTENGFAERTFHLHLRYAGDNNELYFRDYLIEFPDVAKEYEKLKLSLWKEYEHNRDAYTNAKTEFVKKYTEQAKLIYGNRYWKITYESFAKLLKDELVMDDYWILNCIYVKKQ</sequence>
<evidence type="ECO:0000313" key="1">
    <source>
        <dbReference type="EMBL" id="RIA75622.1"/>
    </source>
</evidence>
<dbReference type="PANTHER" id="PTHR34822:SF1">
    <property type="entry name" value="GRPB FAMILY PROTEIN"/>
    <property type="match status" value="1"/>
</dbReference>
<dbReference type="InterPro" id="IPR043519">
    <property type="entry name" value="NT_sf"/>
</dbReference>
<dbReference type="SUPFAM" id="SSF81301">
    <property type="entry name" value="Nucleotidyltransferase"/>
    <property type="match status" value="1"/>
</dbReference>
<evidence type="ECO:0000313" key="2">
    <source>
        <dbReference type="Proteomes" id="UP000266506"/>
    </source>
</evidence>
<keyword evidence="2" id="KW-1185">Reference proteome</keyword>
<dbReference type="Pfam" id="PF04229">
    <property type="entry name" value="GrpB"/>
    <property type="match status" value="1"/>
</dbReference>